<dbReference type="Proteomes" id="UP000214646">
    <property type="component" value="Unassembled WGS sequence"/>
</dbReference>
<evidence type="ECO:0000313" key="2">
    <source>
        <dbReference type="Proteomes" id="UP000214646"/>
    </source>
</evidence>
<protein>
    <submittedName>
        <fullName evidence="1">Uncharacterized protein</fullName>
    </submittedName>
</protein>
<dbReference type="AlphaFoldDB" id="A0A225D911"/>
<accession>A0A225D911</accession>
<reference evidence="2" key="1">
    <citation type="submission" date="2017-06" db="EMBL/GenBank/DDBJ databases">
        <title>Genome analysis of Fimbriiglobus ruber SP5, the first member of the order Planctomycetales with confirmed chitinolytic capability.</title>
        <authorList>
            <person name="Ravin N.V."/>
            <person name="Rakitin A.L."/>
            <person name="Ivanova A.A."/>
            <person name="Beletsky A.V."/>
            <person name="Kulichevskaya I.S."/>
            <person name="Mardanov A.V."/>
            <person name="Dedysh S.N."/>
        </authorList>
    </citation>
    <scope>NUCLEOTIDE SEQUENCE [LARGE SCALE GENOMIC DNA]</scope>
    <source>
        <strain evidence="2">SP5</strain>
    </source>
</reference>
<organism evidence="1 2">
    <name type="scientific">Fimbriiglobus ruber</name>
    <dbReference type="NCBI Taxonomy" id="1908690"/>
    <lineage>
        <taxon>Bacteria</taxon>
        <taxon>Pseudomonadati</taxon>
        <taxon>Planctomycetota</taxon>
        <taxon>Planctomycetia</taxon>
        <taxon>Gemmatales</taxon>
        <taxon>Gemmataceae</taxon>
        <taxon>Fimbriiglobus</taxon>
    </lineage>
</organism>
<sequence length="84" mass="9983">MVSAPSRRQKVRLEYLTIGQLTGFEHNRADKELLLNRKQEFRVSNFLFARRFPHLLRYFTFDWTCAARQATLNHRSDPSSGERV</sequence>
<comment type="caution">
    <text evidence="1">The sequence shown here is derived from an EMBL/GenBank/DDBJ whole genome shotgun (WGS) entry which is preliminary data.</text>
</comment>
<dbReference type="EMBL" id="NIDE01000014">
    <property type="protein sequence ID" value="OWK37463.1"/>
    <property type="molecule type" value="Genomic_DNA"/>
</dbReference>
<proteinExistence type="predicted"/>
<gene>
    <name evidence="1" type="ORF">FRUB_06583</name>
</gene>
<keyword evidence="2" id="KW-1185">Reference proteome</keyword>
<name>A0A225D911_9BACT</name>
<evidence type="ECO:0000313" key="1">
    <source>
        <dbReference type="EMBL" id="OWK37463.1"/>
    </source>
</evidence>